<name>A0A8F9TWZ0_9BACT</name>
<sequence>MKIPHERSVTLEDLLRLKRAERPSAEFWTQFERDLRQKQLAAILVRRPWWAPMLRGWVRFAHLQLPVGATAILALTFLAVRQYNVVNVGTGIAPVVAHTASVDDEIATHRSFIAPTEKVAQDTPSAAAVTHALDIDQPARMPSLGDVAHVVPLLDSPAPALDSPSARSIAANLAAAQVIDPELAETLAGPMDMSARTSSASGRRMDPLARISKPSDARRARLLAGSLPASPMYATASLSSDDTTHERINSRLEDRLYDSVHRFEADGRSVSIKF</sequence>
<evidence type="ECO:0000313" key="1">
    <source>
        <dbReference type="EMBL" id="QYM79572.1"/>
    </source>
</evidence>
<dbReference type="EMBL" id="CP080507">
    <property type="protein sequence ID" value="QYM79572.1"/>
    <property type="molecule type" value="Genomic_DNA"/>
</dbReference>
<reference evidence="1" key="1">
    <citation type="submission" date="2021-08" db="EMBL/GenBank/DDBJ databases">
        <title>Genome of a novel bacterium of the phylum Verrucomicrobia, Oleiharenicola sp. KSB-15.</title>
        <authorList>
            <person name="Chung J.-H."/>
            <person name="Ahn J.-H."/>
            <person name="Yoon Y."/>
            <person name="Kim D.-Y."/>
            <person name="An S.-H."/>
            <person name="Park I."/>
            <person name="Yeon J."/>
        </authorList>
    </citation>
    <scope>NUCLEOTIDE SEQUENCE</scope>
    <source>
        <strain evidence="1">KSB-15</strain>
    </source>
</reference>
<accession>A0A8F9TWZ0</accession>
<protein>
    <submittedName>
        <fullName evidence="1">Uncharacterized protein</fullName>
    </submittedName>
</protein>
<keyword evidence="2" id="KW-1185">Reference proteome</keyword>
<dbReference type="KEGG" id="ole:K0B96_02845"/>
<dbReference type="AlphaFoldDB" id="A0A8F9TWZ0"/>
<dbReference type="RefSeq" id="WP_220163633.1">
    <property type="nucleotide sequence ID" value="NZ_CP080507.1"/>
</dbReference>
<gene>
    <name evidence="1" type="ORF">K0B96_02845</name>
</gene>
<organism evidence="1 2">
    <name type="scientific">Horticoccus luteus</name>
    <dbReference type="NCBI Taxonomy" id="2862869"/>
    <lineage>
        <taxon>Bacteria</taxon>
        <taxon>Pseudomonadati</taxon>
        <taxon>Verrucomicrobiota</taxon>
        <taxon>Opitutia</taxon>
        <taxon>Opitutales</taxon>
        <taxon>Opitutaceae</taxon>
        <taxon>Horticoccus</taxon>
    </lineage>
</organism>
<dbReference type="Proteomes" id="UP000825051">
    <property type="component" value="Chromosome"/>
</dbReference>
<proteinExistence type="predicted"/>
<evidence type="ECO:0000313" key="2">
    <source>
        <dbReference type="Proteomes" id="UP000825051"/>
    </source>
</evidence>